<accession>A0A450SJS8</accession>
<dbReference type="Pfam" id="PF08843">
    <property type="entry name" value="AbiEii"/>
    <property type="match status" value="1"/>
</dbReference>
<dbReference type="AlphaFoldDB" id="A0A450SJS8"/>
<keyword evidence="1" id="KW-0808">Transferase</keyword>
<protein>
    <submittedName>
        <fullName evidence="1">Nucleotidyl transferase AbiEii toxin, Type IV TA system</fullName>
    </submittedName>
</protein>
<gene>
    <name evidence="1" type="ORF">BECKDK2373B_GA0170837_104331</name>
</gene>
<name>A0A450SJS8_9GAMM</name>
<organism evidence="1">
    <name type="scientific">Candidatus Kentrum sp. DK</name>
    <dbReference type="NCBI Taxonomy" id="2126562"/>
    <lineage>
        <taxon>Bacteria</taxon>
        <taxon>Pseudomonadati</taxon>
        <taxon>Pseudomonadota</taxon>
        <taxon>Gammaproteobacteria</taxon>
        <taxon>Candidatus Kentrum</taxon>
    </lineage>
</organism>
<sequence>MQTFRPRLDILPNSQRRLWEELVHIPDDFILYGGTAIALHLGHRKSVDFDFFSIAPFAPDRLYASLPFLTGAEILQSSPNTLTCLVYRGEPVRISFFGLPTLGRVADPLQATDNNLKIAALIDLAGMKAATVPHRAEAKDYLDMDAMLKAGAIDLPTALAAASAIYGKRQFNAQLTLKALCYFEDGDVFSIPRETKDRLIRAVRAVDLSCLPTLKPARPRISDASLDANP</sequence>
<reference evidence="1" key="1">
    <citation type="submission" date="2019-02" db="EMBL/GenBank/DDBJ databases">
        <authorList>
            <person name="Gruber-Vodicka R. H."/>
            <person name="Seah K. B. B."/>
        </authorList>
    </citation>
    <scope>NUCLEOTIDE SEQUENCE</scope>
    <source>
        <strain evidence="1">BECK_DK47</strain>
    </source>
</reference>
<proteinExistence type="predicted"/>
<dbReference type="InterPro" id="IPR014942">
    <property type="entry name" value="AbiEii"/>
</dbReference>
<evidence type="ECO:0000313" key="1">
    <source>
        <dbReference type="EMBL" id="VFJ53736.1"/>
    </source>
</evidence>
<dbReference type="EMBL" id="CAADEX010000043">
    <property type="protein sequence ID" value="VFJ53736.1"/>
    <property type="molecule type" value="Genomic_DNA"/>
</dbReference>
<dbReference type="GO" id="GO:0016740">
    <property type="term" value="F:transferase activity"/>
    <property type="evidence" value="ECO:0007669"/>
    <property type="project" value="UniProtKB-KW"/>
</dbReference>